<accession>A0A7Y0Q9B8</accession>
<reference evidence="2 3" key="1">
    <citation type="submission" date="2020-04" db="EMBL/GenBank/DDBJ databases">
        <title>Thalassotalea sp. M1531, isolated from the surface of marine red alga.</title>
        <authorList>
            <person name="Pang L."/>
            <person name="Lu D.-C."/>
        </authorList>
    </citation>
    <scope>NUCLEOTIDE SEQUENCE [LARGE SCALE GENOMIC DNA]</scope>
    <source>
        <strain evidence="2 3">M1531</strain>
    </source>
</reference>
<sequence length="336" mass="39106">MIFRELTQNVLCQNGVTYSNCCWQSIEWYEAFYRYVCFGDKSVRILHTLEQSYLPVQIINSPKKTCFLNRKLVGLSNFYTPFFQMVSNNEADNYAACFNHFQRFLHQFAQIEFTPMISSELDKCREALEKIGFFVASHQCSVNWYEDNIKSVDDYWAKRPSKLKNTIRRKREKLVKAGEFHTVIHHGDNLVKALLDFHLVYFKSWKVNEPFPAFIDEIAKKFSQLNQLRMGFVYKGEVPVAAQMWFVSNGVASIFKLAHTPTYENQSVGSILTADMFNYVIDKDGVNKVDFLTGNDAYKKEWMSSSQPLYTLNAFNRKTVNGIVGMCKSILDKDQR</sequence>
<dbReference type="InterPro" id="IPR038740">
    <property type="entry name" value="BioF2-like_GNAT_dom"/>
</dbReference>
<evidence type="ECO:0000313" key="2">
    <source>
        <dbReference type="EMBL" id="NMP33050.1"/>
    </source>
</evidence>
<dbReference type="AlphaFoldDB" id="A0A7Y0Q9B8"/>
<gene>
    <name evidence="2" type="ORF">HII17_15945</name>
</gene>
<dbReference type="Gene3D" id="3.40.630.30">
    <property type="match status" value="1"/>
</dbReference>
<dbReference type="Proteomes" id="UP000568664">
    <property type="component" value="Unassembled WGS sequence"/>
</dbReference>
<comment type="caution">
    <text evidence="2">The sequence shown here is derived from an EMBL/GenBank/DDBJ whole genome shotgun (WGS) entry which is preliminary data.</text>
</comment>
<dbReference type="SUPFAM" id="SSF55729">
    <property type="entry name" value="Acyl-CoA N-acyltransferases (Nat)"/>
    <property type="match status" value="1"/>
</dbReference>
<evidence type="ECO:0000259" key="1">
    <source>
        <dbReference type="Pfam" id="PF13480"/>
    </source>
</evidence>
<dbReference type="RefSeq" id="WP_169076373.1">
    <property type="nucleotide sequence ID" value="NZ_JABBXH010000006.1"/>
</dbReference>
<dbReference type="GO" id="GO:0016740">
    <property type="term" value="F:transferase activity"/>
    <property type="evidence" value="ECO:0007669"/>
    <property type="project" value="UniProtKB-KW"/>
</dbReference>
<organism evidence="2 3">
    <name type="scientific">Thalassotalea algicola</name>
    <dbReference type="NCBI Taxonomy" id="2716224"/>
    <lineage>
        <taxon>Bacteria</taxon>
        <taxon>Pseudomonadati</taxon>
        <taxon>Pseudomonadota</taxon>
        <taxon>Gammaproteobacteria</taxon>
        <taxon>Alteromonadales</taxon>
        <taxon>Colwelliaceae</taxon>
        <taxon>Thalassotalea</taxon>
    </lineage>
</organism>
<dbReference type="InterPro" id="IPR016181">
    <property type="entry name" value="Acyl_CoA_acyltransferase"/>
</dbReference>
<dbReference type="EMBL" id="JABBXH010000006">
    <property type="protein sequence ID" value="NMP33050.1"/>
    <property type="molecule type" value="Genomic_DNA"/>
</dbReference>
<name>A0A7Y0Q9B8_9GAMM</name>
<feature type="domain" description="BioF2-like acetyltransferase" evidence="1">
    <location>
        <begin position="161"/>
        <end position="300"/>
    </location>
</feature>
<evidence type="ECO:0000313" key="3">
    <source>
        <dbReference type="Proteomes" id="UP000568664"/>
    </source>
</evidence>
<proteinExistence type="predicted"/>
<keyword evidence="2" id="KW-0808">Transferase</keyword>
<dbReference type="Pfam" id="PF13480">
    <property type="entry name" value="Acetyltransf_6"/>
    <property type="match status" value="1"/>
</dbReference>
<protein>
    <submittedName>
        <fullName evidence="2">GNAT family N-acetyltransferase</fullName>
    </submittedName>
</protein>
<keyword evidence="3" id="KW-1185">Reference proteome</keyword>